<accession>A0A9W8N1F0</accession>
<dbReference type="Gene3D" id="1.10.8.20">
    <property type="entry name" value="N-terminal domain of phosphatidylinositol transfer protein sec14p"/>
    <property type="match status" value="1"/>
</dbReference>
<dbReference type="InterPro" id="IPR011074">
    <property type="entry name" value="CRAL/TRIO_N_dom"/>
</dbReference>
<dbReference type="InterPro" id="IPR001251">
    <property type="entry name" value="CRAL-TRIO_dom"/>
</dbReference>
<dbReference type="Proteomes" id="UP001148786">
    <property type="component" value="Unassembled WGS sequence"/>
</dbReference>
<dbReference type="AlphaFoldDB" id="A0A9W8N1F0"/>
<sequence length="320" mass="36748">MGEHAARPTTIENPNIKQSLLLAGHLGNLTTEQEKALETFKENLTKAGLYTPAREKEKASHDDPTLLRFLRARSFNPTAAQKQFSECENWRKTHQICKLYHEMSDEDVEHAQRFYPRWTGRRDKLGIPLFVYRLASLDSLQHELYALPAQQRSYRLATLYEHMTRFTMPLCSHVPRSIEPVPVSSITTILDLENISFGSMWRLRHHLQEASKLLLANYPETLHSVVIVNSPSFFPTIWNWIKGWFDEGTRQKIHILGKDSKATLLELVHTDDLPVAYGGTRSWEFEDAPDIDEEIRRVLPEIPKGPLVFVDGMASKPPAP</sequence>
<organism evidence="2 3">
    <name type="scientific">Agrocybe chaxingu</name>
    <dbReference type="NCBI Taxonomy" id="84603"/>
    <lineage>
        <taxon>Eukaryota</taxon>
        <taxon>Fungi</taxon>
        <taxon>Dikarya</taxon>
        <taxon>Basidiomycota</taxon>
        <taxon>Agaricomycotina</taxon>
        <taxon>Agaricomycetes</taxon>
        <taxon>Agaricomycetidae</taxon>
        <taxon>Agaricales</taxon>
        <taxon>Agaricineae</taxon>
        <taxon>Strophariaceae</taxon>
        <taxon>Agrocybe</taxon>
    </lineage>
</organism>
<dbReference type="SUPFAM" id="SSF46938">
    <property type="entry name" value="CRAL/TRIO N-terminal domain"/>
    <property type="match status" value="1"/>
</dbReference>
<reference evidence="2" key="1">
    <citation type="submission" date="2022-07" db="EMBL/GenBank/DDBJ databases">
        <title>Genome Sequence of Agrocybe chaxingu.</title>
        <authorList>
            <person name="Buettner E."/>
        </authorList>
    </citation>
    <scope>NUCLEOTIDE SEQUENCE</scope>
    <source>
        <strain evidence="2">MP-N11</strain>
    </source>
</reference>
<dbReference type="PROSITE" id="PS50191">
    <property type="entry name" value="CRAL_TRIO"/>
    <property type="match status" value="1"/>
</dbReference>
<name>A0A9W8N1F0_9AGAR</name>
<protein>
    <recommendedName>
        <fullName evidence="1">CRAL-TRIO domain-containing protein</fullName>
    </recommendedName>
</protein>
<dbReference type="CDD" id="cd00170">
    <property type="entry name" value="SEC14"/>
    <property type="match status" value="1"/>
</dbReference>
<gene>
    <name evidence="2" type="ORF">NLJ89_g795</name>
</gene>
<evidence type="ECO:0000259" key="1">
    <source>
        <dbReference type="PROSITE" id="PS50191"/>
    </source>
</evidence>
<dbReference type="EMBL" id="JANKHO010000035">
    <property type="protein sequence ID" value="KAJ3516975.1"/>
    <property type="molecule type" value="Genomic_DNA"/>
</dbReference>
<dbReference type="SMART" id="SM01100">
    <property type="entry name" value="CRAL_TRIO_N"/>
    <property type="match status" value="1"/>
</dbReference>
<dbReference type="OrthoDB" id="30289at2759"/>
<dbReference type="SUPFAM" id="SSF52087">
    <property type="entry name" value="CRAL/TRIO domain"/>
    <property type="match status" value="1"/>
</dbReference>
<evidence type="ECO:0000313" key="3">
    <source>
        <dbReference type="Proteomes" id="UP001148786"/>
    </source>
</evidence>
<comment type="caution">
    <text evidence="2">The sequence shown here is derived from an EMBL/GenBank/DDBJ whole genome shotgun (WGS) entry which is preliminary data.</text>
</comment>
<keyword evidence="3" id="KW-1185">Reference proteome</keyword>
<feature type="domain" description="CRAL-TRIO" evidence="1">
    <location>
        <begin position="106"/>
        <end position="285"/>
    </location>
</feature>
<proteinExistence type="predicted"/>
<dbReference type="Gene3D" id="3.40.525.10">
    <property type="entry name" value="CRAL-TRIO lipid binding domain"/>
    <property type="match status" value="1"/>
</dbReference>
<dbReference type="InterPro" id="IPR051026">
    <property type="entry name" value="PI/PC_transfer"/>
</dbReference>
<dbReference type="SMART" id="SM00516">
    <property type="entry name" value="SEC14"/>
    <property type="match status" value="1"/>
</dbReference>
<dbReference type="InterPro" id="IPR036865">
    <property type="entry name" value="CRAL-TRIO_dom_sf"/>
</dbReference>
<dbReference type="Pfam" id="PF00650">
    <property type="entry name" value="CRAL_TRIO"/>
    <property type="match status" value="1"/>
</dbReference>
<dbReference type="Pfam" id="PF03765">
    <property type="entry name" value="CRAL_TRIO_N"/>
    <property type="match status" value="1"/>
</dbReference>
<evidence type="ECO:0000313" key="2">
    <source>
        <dbReference type="EMBL" id="KAJ3516975.1"/>
    </source>
</evidence>
<dbReference type="PANTHER" id="PTHR45657">
    <property type="entry name" value="CRAL-TRIO DOMAIN-CONTAINING PROTEIN YKL091C-RELATED"/>
    <property type="match status" value="1"/>
</dbReference>
<dbReference type="PANTHER" id="PTHR45657:SF3">
    <property type="entry name" value="TRANSPORTER, PUTATIVE (AFU_ORTHOLOGUE AFUA_5G09260)-RELATED"/>
    <property type="match status" value="1"/>
</dbReference>
<dbReference type="InterPro" id="IPR036273">
    <property type="entry name" value="CRAL/TRIO_N_dom_sf"/>
</dbReference>